<keyword evidence="2" id="KW-1185">Reference proteome</keyword>
<proteinExistence type="predicted"/>
<accession>A0A1E3VPZ3</accession>
<sequence length="103" mass="11284">MAAVTLHIGDIAPWHAGEFVEFLGGFDHGAADRGILVAGIEIDVVRRQRRERIDIAVLGQAAGARQKLLRIRLAEGGFHAALRRLYRVLRHPRGPIGEQPCGC</sequence>
<reference evidence="1 2" key="1">
    <citation type="journal article" date="2016" name="Environ. Microbiol.">
        <title>New Methyloceanibacter diversity from North Sea sediments includes methanotroph containing solely the soluble methane monooxygenase.</title>
        <authorList>
            <person name="Vekeman B."/>
            <person name="Kerckhof F.M."/>
            <person name="Cremers G."/>
            <person name="de Vos P."/>
            <person name="Vandamme P."/>
            <person name="Boon N."/>
            <person name="Op den Camp H.J."/>
            <person name="Heylen K."/>
        </authorList>
    </citation>
    <scope>NUCLEOTIDE SEQUENCE [LARGE SCALE GENOMIC DNA]</scope>
    <source>
        <strain evidence="1 2">R-67176</strain>
    </source>
</reference>
<protein>
    <submittedName>
        <fullName evidence="1">Uncharacterized protein</fullName>
    </submittedName>
</protein>
<evidence type="ECO:0000313" key="1">
    <source>
        <dbReference type="EMBL" id="ODR95589.1"/>
    </source>
</evidence>
<dbReference type="AlphaFoldDB" id="A0A1E3VPZ3"/>
<gene>
    <name evidence="1" type="ORF">AUC70_01415</name>
</gene>
<comment type="caution">
    <text evidence="1">The sequence shown here is derived from an EMBL/GenBank/DDBJ whole genome shotgun (WGS) entry which is preliminary data.</text>
</comment>
<organism evidence="1 2">
    <name type="scientific">Methyloceanibacter stevinii</name>
    <dbReference type="NCBI Taxonomy" id="1774970"/>
    <lineage>
        <taxon>Bacteria</taxon>
        <taxon>Pseudomonadati</taxon>
        <taxon>Pseudomonadota</taxon>
        <taxon>Alphaproteobacteria</taxon>
        <taxon>Hyphomicrobiales</taxon>
        <taxon>Hyphomicrobiaceae</taxon>
        <taxon>Methyloceanibacter</taxon>
    </lineage>
</organism>
<evidence type="ECO:0000313" key="2">
    <source>
        <dbReference type="Proteomes" id="UP000094172"/>
    </source>
</evidence>
<dbReference type="Proteomes" id="UP000094172">
    <property type="component" value="Unassembled WGS sequence"/>
</dbReference>
<name>A0A1E3VPZ3_9HYPH</name>
<dbReference type="STRING" id="1774970.AUC70_01415"/>
<dbReference type="EMBL" id="LPWE01000010">
    <property type="protein sequence ID" value="ODR95589.1"/>
    <property type="molecule type" value="Genomic_DNA"/>
</dbReference>